<evidence type="ECO:0000313" key="15">
    <source>
        <dbReference type="Proteomes" id="UP001608902"/>
    </source>
</evidence>
<dbReference type="EMBL" id="JBGFUD010003438">
    <property type="protein sequence ID" value="MFH4978709.1"/>
    <property type="molecule type" value="Genomic_DNA"/>
</dbReference>
<evidence type="ECO:0000313" key="14">
    <source>
        <dbReference type="EMBL" id="MFH4978709.1"/>
    </source>
</evidence>
<dbReference type="InterPro" id="IPR029058">
    <property type="entry name" value="AB_hydrolase_fold"/>
</dbReference>
<accession>A0ABD6EN11</accession>
<dbReference type="PANTHER" id="PTHR11005">
    <property type="entry name" value="LYSOSOMAL ACID LIPASE-RELATED"/>
    <property type="match status" value="1"/>
</dbReference>
<keyword evidence="15" id="KW-1185">Reference proteome</keyword>
<dbReference type="PIRSF" id="PIRSF000862">
    <property type="entry name" value="Steryl_ester_lip"/>
    <property type="match status" value="1"/>
</dbReference>
<keyword evidence="4 9" id="KW-0378">Hydrolase</keyword>
<dbReference type="Gene3D" id="3.40.50.1820">
    <property type="entry name" value="alpha/beta hydrolase"/>
    <property type="match status" value="1"/>
</dbReference>
<evidence type="ECO:0000256" key="2">
    <source>
        <dbReference type="ARBA" id="ARBA00010701"/>
    </source>
</evidence>
<name>A0ABD6EN11_9BILA</name>
<dbReference type="FunFam" id="3.40.50.1820:FF:000021">
    <property type="entry name" value="Lipase"/>
    <property type="match status" value="1"/>
</dbReference>
<dbReference type="AlphaFoldDB" id="A0ABD6EN11"/>
<keyword evidence="6" id="KW-0443">Lipid metabolism</keyword>
<organism evidence="14 15">
    <name type="scientific">Gnathostoma spinigerum</name>
    <dbReference type="NCBI Taxonomy" id="75299"/>
    <lineage>
        <taxon>Eukaryota</taxon>
        <taxon>Metazoa</taxon>
        <taxon>Ecdysozoa</taxon>
        <taxon>Nematoda</taxon>
        <taxon>Chromadorea</taxon>
        <taxon>Rhabditida</taxon>
        <taxon>Spirurina</taxon>
        <taxon>Gnathostomatomorpha</taxon>
        <taxon>Gnathostomatoidea</taxon>
        <taxon>Gnathostomatidae</taxon>
        <taxon>Gnathostoma</taxon>
    </lineage>
</organism>
<sequence>MHKFRASLLFLFPLTLSYPRQNYVGDPEAYMTVPEIIERWGYPVEQHSVITEDGYVLILHRIPHGKKESSKNSSTKKPVVFLQHGLLCTSSVWVMNKPYQSAAFIFADKGFDVWMGNNRGNTYSREHLEYDTTDPLYWHFTWTEMAMYDMPAMIDGVLNYTHQPFLYYVGHSQGTLTMFTFLSERANMNKKIRKFFAIAPVATIAHVKGLFALLGRNMYQQFQLFSLVFGDTEFLPNNLFTRIVTEFICGLKSKDPVCENFIFQLSGPDSHQLNKTRIGVYLAHNPAGTSTRNMMHFAQMVKHGQHAPFDYEIPSLNIQYYGNPVPPVYNLSKISTDIYLFYSDADWLATGRDIREYLIPSIDEKYLKGIERLSDFNHNDFLWGLRAPNQIYHPIDDIITNDWRNQTAWSGSDEDGDSNEFRKNSIEKPLDQDRNK</sequence>
<feature type="signal peptide" evidence="12">
    <location>
        <begin position="1"/>
        <end position="17"/>
    </location>
</feature>
<evidence type="ECO:0000256" key="8">
    <source>
        <dbReference type="ARBA" id="ARBA00023228"/>
    </source>
</evidence>
<keyword evidence="5 9" id="KW-0442">Lipid degradation</keyword>
<evidence type="ECO:0000256" key="5">
    <source>
        <dbReference type="ARBA" id="ARBA00022963"/>
    </source>
</evidence>
<evidence type="ECO:0000259" key="13">
    <source>
        <dbReference type="Pfam" id="PF04083"/>
    </source>
</evidence>
<feature type="active site" description="Charge relay system" evidence="10">
    <location>
        <position position="346"/>
    </location>
</feature>
<dbReference type="GO" id="GO:0016787">
    <property type="term" value="F:hydrolase activity"/>
    <property type="evidence" value="ECO:0007669"/>
    <property type="project" value="UniProtKB-KW"/>
</dbReference>
<feature type="chain" id="PRO_5044835174" description="Lipase" evidence="12">
    <location>
        <begin position="18"/>
        <end position="436"/>
    </location>
</feature>
<evidence type="ECO:0000256" key="1">
    <source>
        <dbReference type="ARBA" id="ARBA00004227"/>
    </source>
</evidence>
<dbReference type="InterPro" id="IPR025483">
    <property type="entry name" value="Lipase_euk"/>
</dbReference>
<keyword evidence="7" id="KW-0325">Glycoprotein</keyword>
<evidence type="ECO:0000256" key="4">
    <source>
        <dbReference type="ARBA" id="ARBA00022801"/>
    </source>
</evidence>
<comment type="similarity">
    <text evidence="2 9">Belongs to the AB hydrolase superfamily. Lipase family.</text>
</comment>
<keyword evidence="8" id="KW-0458">Lysosome</keyword>
<feature type="region of interest" description="Disordered" evidence="11">
    <location>
        <begin position="409"/>
        <end position="436"/>
    </location>
</feature>
<dbReference type="Pfam" id="PF04083">
    <property type="entry name" value="Abhydro_lipase"/>
    <property type="match status" value="1"/>
</dbReference>
<reference evidence="14 15" key="1">
    <citation type="submission" date="2024-08" db="EMBL/GenBank/DDBJ databases">
        <title>Gnathostoma spinigerum genome.</title>
        <authorList>
            <person name="Gonzalez-Bertolin B."/>
            <person name="Monzon S."/>
            <person name="Zaballos A."/>
            <person name="Jimenez P."/>
            <person name="Dekumyoy P."/>
            <person name="Varona S."/>
            <person name="Cuesta I."/>
            <person name="Sumanam S."/>
            <person name="Adisakwattana P."/>
            <person name="Gasser R.B."/>
            <person name="Hernandez-Gonzalez A."/>
            <person name="Young N.D."/>
            <person name="Perteguer M.J."/>
        </authorList>
    </citation>
    <scope>NUCLEOTIDE SEQUENCE [LARGE SCALE GENOMIC DNA]</scope>
    <source>
        <strain evidence="14">AL3</strain>
        <tissue evidence="14">Liver</tissue>
    </source>
</reference>
<dbReference type="GO" id="GO:0016042">
    <property type="term" value="P:lipid catabolic process"/>
    <property type="evidence" value="ECO:0007669"/>
    <property type="project" value="UniProtKB-KW"/>
</dbReference>
<evidence type="ECO:0000256" key="7">
    <source>
        <dbReference type="ARBA" id="ARBA00023180"/>
    </source>
</evidence>
<proteinExistence type="inferred from homology"/>
<feature type="active site" description="Charge relay system" evidence="10">
    <location>
        <position position="378"/>
    </location>
</feature>
<comment type="subcellular location">
    <subcellularLocation>
        <location evidence="1">Lysosome lumen</location>
    </subcellularLocation>
</comment>
<feature type="active site" description="Nucleophile" evidence="10">
    <location>
        <position position="172"/>
    </location>
</feature>
<evidence type="ECO:0000256" key="12">
    <source>
        <dbReference type="SAM" id="SignalP"/>
    </source>
</evidence>
<evidence type="ECO:0000256" key="10">
    <source>
        <dbReference type="PIRSR" id="PIRSR000862-1"/>
    </source>
</evidence>
<dbReference type="Proteomes" id="UP001608902">
    <property type="component" value="Unassembled WGS sequence"/>
</dbReference>
<feature type="domain" description="Partial AB-hydrolase lipase" evidence="13">
    <location>
        <begin position="33"/>
        <end position="96"/>
    </location>
</feature>
<evidence type="ECO:0000256" key="11">
    <source>
        <dbReference type="SAM" id="MobiDB-lite"/>
    </source>
</evidence>
<feature type="compositionally biased region" description="Basic and acidic residues" evidence="11">
    <location>
        <begin position="419"/>
        <end position="436"/>
    </location>
</feature>
<comment type="caution">
    <text evidence="14">The sequence shown here is derived from an EMBL/GenBank/DDBJ whole genome shotgun (WGS) entry which is preliminary data.</text>
</comment>
<evidence type="ECO:0000256" key="9">
    <source>
        <dbReference type="PIRNR" id="PIRNR000862"/>
    </source>
</evidence>
<evidence type="ECO:0000256" key="3">
    <source>
        <dbReference type="ARBA" id="ARBA00022729"/>
    </source>
</evidence>
<gene>
    <name evidence="14" type="ORF">AB6A40_005418</name>
</gene>
<dbReference type="InterPro" id="IPR006693">
    <property type="entry name" value="AB_hydrolase_lipase"/>
</dbReference>
<protein>
    <recommendedName>
        <fullName evidence="9">Lipase</fullName>
    </recommendedName>
</protein>
<keyword evidence="3 12" id="KW-0732">Signal</keyword>
<dbReference type="GO" id="GO:0043202">
    <property type="term" value="C:lysosomal lumen"/>
    <property type="evidence" value="ECO:0007669"/>
    <property type="project" value="UniProtKB-SubCell"/>
</dbReference>
<evidence type="ECO:0000256" key="6">
    <source>
        <dbReference type="ARBA" id="ARBA00023098"/>
    </source>
</evidence>
<dbReference type="SUPFAM" id="SSF53474">
    <property type="entry name" value="alpha/beta-Hydrolases"/>
    <property type="match status" value="1"/>
</dbReference>